<dbReference type="NCBIfam" id="NF003078">
    <property type="entry name" value="PRK04004.1"/>
    <property type="match status" value="1"/>
</dbReference>
<dbReference type="GO" id="GO:0003743">
    <property type="term" value="F:translation initiation factor activity"/>
    <property type="evidence" value="ECO:0007669"/>
    <property type="project" value="UniProtKB-KW"/>
</dbReference>
<evidence type="ECO:0000256" key="5">
    <source>
        <dbReference type="ARBA" id="ARBA00022490"/>
    </source>
</evidence>
<dbReference type="Pfam" id="PF00009">
    <property type="entry name" value="GTP_EFTU"/>
    <property type="match status" value="1"/>
</dbReference>
<feature type="compositionally biased region" description="Acidic residues" evidence="13">
    <location>
        <begin position="94"/>
        <end position="106"/>
    </location>
</feature>
<evidence type="ECO:0000256" key="7">
    <source>
        <dbReference type="ARBA" id="ARBA00022723"/>
    </source>
</evidence>
<evidence type="ECO:0000259" key="14">
    <source>
        <dbReference type="PROSITE" id="PS51722"/>
    </source>
</evidence>
<dbReference type="SUPFAM" id="SSF52156">
    <property type="entry name" value="Initiation factor IF2/eIF5b, domain 3"/>
    <property type="match status" value="1"/>
</dbReference>
<dbReference type="CDD" id="cd01887">
    <property type="entry name" value="IF2_eIF5B"/>
    <property type="match status" value="1"/>
</dbReference>
<evidence type="ECO:0000313" key="15">
    <source>
        <dbReference type="EMBL" id="LAC23137.1"/>
    </source>
</evidence>
<feature type="region of interest" description="Disordered" evidence="13">
    <location>
        <begin position="1"/>
        <end position="310"/>
    </location>
</feature>
<feature type="compositionally biased region" description="Basic and acidic residues" evidence="13">
    <location>
        <begin position="186"/>
        <end position="198"/>
    </location>
</feature>
<keyword evidence="8" id="KW-0547">Nucleotide-binding</keyword>
<feature type="region of interest" description="Disordered" evidence="13">
    <location>
        <begin position="329"/>
        <end position="627"/>
    </location>
</feature>
<evidence type="ECO:0000256" key="11">
    <source>
        <dbReference type="ARBA" id="ARBA00023134"/>
    </source>
</evidence>
<dbReference type="PROSITE" id="PS51722">
    <property type="entry name" value="G_TR_2"/>
    <property type="match status" value="1"/>
</dbReference>
<comment type="subcellular location">
    <subcellularLocation>
        <location evidence="1">Cytoplasm</location>
    </subcellularLocation>
</comment>
<dbReference type="GO" id="GO:0005525">
    <property type="term" value="F:GTP binding"/>
    <property type="evidence" value="ECO:0007669"/>
    <property type="project" value="UniProtKB-KW"/>
</dbReference>
<sequence length="1229" mass="136787">MAKKGKGKQRVDKRTGVQAGKASKPVVEKKKLKQYDFEDDFEDDSNDDVPESQSARQKFTFDDSEDSANGSQAVKVNNRKSKAKAAPRNAFSMLDEDEEDDTDSDDAPPAKQKSAQRRPPTTMFAFDDDEDSQSSELSDAEDVSDKEDAAVESPRAKTPEIPVQEQQRKGKAKKNKKKKKAVQDSSKPDEPPKEKAFDIESVLNDLESAPVEKKLSKAQLKRLRKKQKAQQDSVANDTEADAQKVPEIDPEENKAVDDETEPVEAETSKKKKRRKKKGKAADQAEIKKKQQTNALAKRLQEEKRKREEAERLALEAEQERLRKEQEEIERLEREEAEKEARILARKQAKKDRRDKARQDGTYETTAERKKRLQAARAREMFERSGQFNQEKSDSRKPIVKKKGKGKVFGARKISSKQAQMVQQLEQQQPRPEDPSVDAKSVDDEPSASPQVAVPEPAAVTAVDAVTTPVSEEKTVPKPSPKLSDQPVVSDGDSDEDWDNSDSDTSKPSKSRSKKSSTVAASGGAGSWDGEDDDSSSESEAEANAWADEDAAPTVKPDVKSWKPKSQQPKNLAKNSPKAAGKKSPKAAAKTLKNDESSSGKGKKNQDRKNHQSKAALRDNAKNSKRHKELRAPVCCVLGHVDTGKTKLLDKIRSSSVQEHEVGGITQQIGATFFPMEAIKAQTAELNALQKRQLKYKLPGLLIIDTPGHESFSNLRKRGSTLCDIAIVVIDIMHGIEPQTRESISLLDAQDAPFIVALNKIDRIYEWKPIPNAPFITTLEQQGPSQKAEFEQRVKHVILQLNELGKNCALYYENKDFKDTVSLCPTSAHTGEGIADMLMLLVQLTQHTMADQLQYLSGTAEATVLEVKVSEGLGYTIDVILSNGFLRVGDTIILCGMNGPIATTIRALLVPAPMTEIRVKSEYLRLQEVKASMGIRISAPGLQDTIAGSQLLVCGPRDDKEALMDSVMGDLADVLSRVDRSGRGVYVQSSTLGALEALLQFLSDEKIPVSGIALGPVHKLDVTKASVMLEFQREYAVILAFNVKVDHEAQLLADRLGVKIFTKEIIYNLTDTFKEYLTQVYDERRLNAHEAVFPVLLDILPEHIFHNHKPIILGCEIKQGLLKLGTPLCAMFDKVEDDAKQYVEIGRIESLEVDSVPKKFAKAGEKVAVKIAQGVMESHIYYGRQFDYRNKLCSVLTRNSIDVLKEHFKQELSDENWRLVVKLKKFFQII</sequence>
<evidence type="ECO:0000256" key="8">
    <source>
        <dbReference type="ARBA" id="ARBA00022741"/>
    </source>
</evidence>
<dbReference type="EMBL" id="IACT01003919">
    <property type="protein sequence ID" value="LAC23137.1"/>
    <property type="molecule type" value="mRNA"/>
</dbReference>
<evidence type="ECO:0000256" key="2">
    <source>
        <dbReference type="ARBA" id="ARBA00007733"/>
    </source>
</evidence>
<dbReference type="GO" id="GO:0005739">
    <property type="term" value="C:mitochondrion"/>
    <property type="evidence" value="ECO:0007669"/>
    <property type="project" value="TreeGrafter"/>
</dbReference>
<feature type="domain" description="Tr-type G" evidence="14">
    <location>
        <begin position="629"/>
        <end position="849"/>
    </location>
</feature>
<organism evidence="15">
    <name type="scientific">Hirondellea gigas</name>
    <dbReference type="NCBI Taxonomy" id="1518452"/>
    <lineage>
        <taxon>Eukaryota</taxon>
        <taxon>Metazoa</taxon>
        <taxon>Ecdysozoa</taxon>
        <taxon>Arthropoda</taxon>
        <taxon>Crustacea</taxon>
        <taxon>Multicrustacea</taxon>
        <taxon>Malacostraca</taxon>
        <taxon>Eumalacostraca</taxon>
        <taxon>Peracarida</taxon>
        <taxon>Amphipoda</taxon>
        <taxon>Amphilochidea</taxon>
        <taxon>Lysianassida</taxon>
        <taxon>Lysianassidira</taxon>
        <taxon>Lysianassoidea</taxon>
        <taxon>Lysianassidae</taxon>
        <taxon>Hirondellea</taxon>
    </lineage>
</organism>
<dbReference type="GO" id="GO:0003924">
    <property type="term" value="F:GTPase activity"/>
    <property type="evidence" value="ECO:0007669"/>
    <property type="project" value="InterPro"/>
</dbReference>
<dbReference type="InterPro" id="IPR009000">
    <property type="entry name" value="Transl_B-barrel_sf"/>
</dbReference>
<dbReference type="InterPro" id="IPR036925">
    <property type="entry name" value="TIF_IF2_dom3_sf"/>
</dbReference>
<feature type="compositionally biased region" description="Acidic residues" evidence="13">
    <location>
        <begin position="528"/>
        <end position="550"/>
    </location>
</feature>
<dbReference type="CDD" id="cd03703">
    <property type="entry name" value="aeIF5B_II"/>
    <property type="match status" value="1"/>
</dbReference>
<feature type="compositionally biased region" description="Basic and acidic residues" evidence="13">
    <location>
        <begin position="298"/>
        <end position="310"/>
    </location>
</feature>
<evidence type="ECO:0000256" key="1">
    <source>
        <dbReference type="ARBA" id="ARBA00004496"/>
    </source>
</evidence>
<feature type="compositionally biased region" description="Acidic residues" evidence="13">
    <location>
        <begin position="37"/>
        <end position="50"/>
    </location>
</feature>
<feature type="compositionally biased region" description="Basic and acidic residues" evidence="13">
    <location>
        <begin position="329"/>
        <end position="342"/>
    </location>
</feature>
<keyword evidence="10" id="KW-0648">Protein biosynthesis</keyword>
<dbReference type="PANTHER" id="PTHR43381:SF4">
    <property type="entry name" value="EUKARYOTIC TRANSLATION INITIATION FACTOR 5B"/>
    <property type="match status" value="1"/>
</dbReference>
<dbReference type="FunFam" id="3.40.50.10050:FF:000002">
    <property type="entry name" value="Eukaryotic translation initiation factor 5B"/>
    <property type="match status" value="1"/>
</dbReference>
<dbReference type="PANTHER" id="PTHR43381">
    <property type="entry name" value="TRANSLATION INITIATION FACTOR IF-2-RELATED"/>
    <property type="match status" value="1"/>
</dbReference>
<evidence type="ECO:0000256" key="3">
    <source>
        <dbReference type="ARBA" id="ARBA00011986"/>
    </source>
</evidence>
<feature type="compositionally biased region" description="Acidic residues" evidence="13">
    <location>
        <begin position="126"/>
        <end position="145"/>
    </location>
</feature>
<dbReference type="FunFam" id="3.40.50.300:FF:000112">
    <property type="entry name" value="Eukaryotic translation initiation factor 5B"/>
    <property type="match status" value="1"/>
</dbReference>
<keyword evidence="7" id="KW-0479">Metal-binding</keyword>
<reference evidence="15" key="1">
    <citation type="submission" date="2017-11" db="EMBL/GenBank/DDBJ databases">
        <title>The sensing device of the deep-sea amphipod.</title>
        <authorList>
            <person name="Kobayashi H."/>
            <person name="Nagahama T."/>
            <person name="Arai W."/>
            <person name="Sasagawa Y."/>
            <person name="Umeda M."/>
            <person name="Hayashi T."/>
            <person name="Nikaido I."/>
            <person name="Watanabe H."/>
            <person name="Oguri K."/>
            <person name="Kitazato H."/>
            <person name="Fujioka K."/>
            <person name="Kido Y."/>
            <person name="Takami H."/>
        </authorList>
    </citation>
    <scope>NUCLEOTIDE SEQUENCE</scope>
    <source>
        <tissue evidence="15">Whole body</tissue>
    </source>
</reference>
<dbReference type="EC" id="3.6.5.3" evidence="3"/>
<proteinExistence type="evidence at transcript level"/>
<feature type="compositionally biased region" description="Basic and acidic residues" evidence="13">
    <location>
        <begin position="279"/>
        <end position="288"/>
    </location>
</feature>
<keyword evidence="5" id="KW-0963">Cytoplasm</keyword>
<name>A0A6A7FX50_9CRUS</name>
<feature type="compositionally biased region" description="Low complexity" evidence="13">
    <location>
        <begin position="417"/>
        <end position="428"/>
    </location>
</feature>
<keyword evidence="6 15" id="KW-0396">Initiation factor</keyword>
<dbReference type="InterPro" id="IPR000795">
    <property type="entry name" value="T_Tr_GTP-bd_dom"/>
</dbReference>
<dbReference type="InterPro" id="IPR015760">
    <property type="entry name" value="TIF_IF2"/>
</dbReference>
<dbReference type="SUPFAM" id="SSF52540">
    <property type="entry name" value="P-loop containing nucleoside triphosphate hydrolases"/>
    <property type="match status" value="1"/>
</dbReference>
<evidence type="ECO:0000256" key="6">
    <source>
        <dbReference type="ARBA" id="ARBA00022540"/>
    </source>
</evidence>
<dbReference type="InterPro" id="IPR027417">
    <property type="entry name" value="P-loop_NTPase"/>
</dbReference>
<dbReference type="SUPFAM" id="SSF50447">
    <property type="entry name" value="Translation proteins"/>
    <property type="match status" value="1"/>
</dbReference>
<feature type="compositionally biased region" description="Basic residues" evidence="13">
    <location>
        <begin position="269"/>
        <end position="278"/>
    </location>
</feature>
<evidence type="ECO:0000256" key="9">
    <source>
        <dbReference type="ARBA" id="ARBA00022801"/>
    </source>
</evidence>
<dbReference type="GO" id="GO:0046872">
    <property type="term" value="F:metal ion binding"/>
    <property type="evidence" value="ECO:0007669"/>
    <property type="project" value="UniProtKB-KW"/>
</dbReference>
<dbReference type="AlphaFoldDB" id="A0A6A7FX50"/>
<dbReference type="FunFam" id="2.40.30.10:FF:000013">
    <property type="entry name" value="eukaryotic translation initiation factor 5B"/>
    <property type="match status" value="1"/>
</dbReference>
<dbReference type="InterPro" id="IPR023115">
    <property type="entry name" value="TIF_IF2_dom3"/>
</dbReference>
<dbReference type="InterPro" id="IPR029459">
    <property type="entry name" value="EFTU-type"/>
</dbReference>
<evidence type="ECO:0000256" key="10">
    <source>
        <dbReference type="ARBA" id="ARBA00022917"/>
    </source>
</evidence>
<dbReference type="Pfam" id="PF14578">
    <property type="entry name" value="GTP_EFTU_D4"/>
    <property type="match status" value="1"/>
</dbReference>
<keyword evidence="11" id="KW-0342">GTP-binding</keyword>
<dbReference type="NCBIfam" id="TIGR00231">
    <property type="entry name" value="small_GTP"/>
    <property type="match status" value="1"/>
</dbReference>
<evidence type="ECO:0000256" key="12">
    <source>
        <dbReference type="ARBA" id="ARBA00032478"/>
    </source>
</evidence>
<feature type="compositionally biased region" description="Basic residues" evidence="13">
    <location>
        <begin position="169"/>
        <end position="180"/>
    </location>
</feature>
<feature type="compositionally biased region" description="Basic and acidic residues" evidence="13">
    <location>
        <begin position="26"/>
        <end position="36"/>
    </location>
</feature>
<dbReference type="Gene3D" id="2.40.30.10">
    <property type="entry name" value="Translation factors"/>
    <property type="match status" value="2"/>
</dbReference>
<feature type="compositionally biased region" description="Basic and acidic residues" evidence="13">
    <location>
        <begin position="241"/>
        <end position="257"/>
    </location>
</feature>
<dbReference type="Pfam" id="PF11987">
    <property type="entry name" value="IF-2"/>
    <property type="match status" value="1"/>
</dbReference>
<feature type="compositionally biased region" description="Basic and acidic residues" evidence="13">
    <location>
        <begin position="591"/>
        <end position="621"/>
    </location>
</feature>
<feature type="compositionally biased region" description="Basic residues" evidence="13">
    <location>
        <begin position="219"/>
        <end position="228"/>
    </location>
</feature>
<comment type="similarity">
    <text evidence="2">Belongs to the TRAFAC class translation factor GTPase superfamily. Classic translation factor GTPase family. IF-2 subfamily.</text>
</comment>
<evidence type="ECO:0000256" key="4">
    <source>
        <dbReference type="ARBA" id="ARBA00013824"/>
    </source>
</evidence>
<keyword evidence="9" id="KW-0378">Hydrolase</keyword>
<feature type="compositionally biased region" description="Low complexity" evidence="13">
    <location>
        <begin position="446"/>
        <end position="469"/>
    </location>
</feature>
<feature type="compositionally biased region" description="Basic and acidic residues" evidence="13">
    <location>
        <begin position="146"/>
        <end position="158"/>
    </location>
</feature>
<feature type="compositionally biased region" description="Basic and acidic residues" evidence="13">
    <location>
        <begin position="351"/>
        <end position="360"/>
    </location>
</feature>
<dbReference type="InterPro" id="IPR005225">
    <property type="entry name" value="Small_GTP-bd"/>
</dbReference>
<protein>
    <recommendedName>
        <fullName evidence="4">Eukaryotic translation initiation factor 5B</fullName>
        <ecNumber evidence="3">3.6.5.3</ecNumber>
    </recommendedName>
    <alternativeName>
        <fullName evidence="12">Translation initiation factor IF-2</fullName>
    </alternativeName>
</protein>
<feature type="compositionally biased region" description="Acidic residues" evidence="13">
    <location>
        <begin position="491"/>
        <end position="501"/>
    </location>
</feature>
<dbReference type="Gene3D" id="3.40.50.10050">
    <property type="entry name" value="Translation initiation factor IF- 2, domain 3"/>
    <property type="match status" value="1"/>
</dbReference>
<accession>A0A6A7FX50</accession>
<dbReference type="PRINTS" id="PR00315">
    <property type="entry name" value="ELONGATNFCT"/>
</dbReference>
<evidence type="ECO:0000256" key="13">
    <source>
        <dbReference type="SAM" id="MobiDB-lite"/>
    </source>
</evidence>
<dbReference type="Gene3D" id="3.40.50.300">
    <property type="entry name" value="P-loop containing nucleotide triphosphate hydrolases"/>
    <property type="match status" value="1"/>
</dbReference>